<keyword evidence="5" id="KW-1185">Reference proteome</keyword>
<dbReference type="CDD" id="cd00408">
    <property type="entry name" value="DHDPS-like"/>
    <property type="match status" value="1"/>
</dbReference>
<comment type="caution">
    <text evidence="4">The sequence shown here is derived from an EMBL/GenBank/DDBJ whole genome shotgun (WGS) entry which is preliminary data.</text>
</comment>
<protein>
    <submittedName>
        <fullName evidence="4">Dihydrodipicolinate synthase family protein</fullName>
    </submittedName>
</protein>
<evidence type="ECO:0000313" key="4">
    <source>
        <dbReference type="EMBL" id="MFC0673283.1"/>
    </source>
</evidence>
<keyword evidence="2 3" id="KW-0456">Lyase</keyword>
<dbReference type="RefSeq" id="WP_376978734.1">
    <property type="nucleotide sequence ID" value="NZ_JBHLSV010000004.1"/>
</dbReference>
<evidence type="ECO:0000256" key="2">
    <source>
        <dbReference type="ARBA" id="ARBA00023239"/>
    </source>
</evidence>
<dbReference type="PIRSF" id="PIRSF001365">
    <property type="entry name" value="DHDPS"/>
    <property type="match status" value="1"/>
</dbReference>
<dbReference type="Proteomes" id="UP001589793">
    <property type="component" value="Unassembled WGS sequence"/>
</dbReference>
<evidence type="ECO:0000256" key="3">
    <source>
        <dbReference type="PIRNR" id="PIRNR001365"/>
    </source>
</evidence>
<dbReference type="PANTHER" id="PTHR12128:SF66">
    <property type="entry name" value="4-HYDROXY-2-OXOGLUTARATE ALDOLASE, MITOCHONDRIAL"/>
    <property type="match status" value="1"/>
</dbReference>
<proteinExistence type="inferred from homology"/>
<gene>
    <name evidence="4" type="ORF">ACFFF6_04850</name>
</gene>
<dbReference type="InterPro" id="IPR013785">
    <property type="entry name" value="Aldolase_TIM"/>
</dbReference>
<name>A0ABV6RBG5_9MICO</name>
<accession>A0ABV6RBG5</accession>
<comment type="similarity">
    <text evidence="1 3">Belongs to the DapA family.</text>
</comment>
<organism evidence="4 5">
    <name type="scientific">Brachybacterium hainanense</name>
    <dbReference type="NCBI Taxonomy" id="1541174"/>
    <lineage>
        <taxon>Bacteria</taxon>
        <taxon>Bacillati</taxon>
        <taxon>Actinomycetota</taxon>
        <taxon>Actinomycetes</taxon>
        <taxon>Micrococcales</taxon>
        <taxon>Dermabacteraceae</taxon>
        <taxon>Brachybacterium</taxon>
    </lineage>
</organism>
<sequence>MSASLGTGVIIPVLTPLDPGGEVDEASLRRLLDHLLDHGVDGVFLLGTSGEFGFLTDAQRVAVVTATVRHVDGRVPVLVGISDTATARAIEQARLLLPLGADAAVATAPFFAETGPLEIGEHFRRIAEAIGDVPLLAYENPPRVNGMSIPVPLLLDLAAEGVIAGVKDSSPDQGHLLSLLAGRSARGLSALRVLSGSETAAAAAIRAGADGLVPGLGNVDPGGYVELLRLARAGDPGADALQARLTALFGIVDIAPQAPMGGSSRALGAFKAACRLLGVIAEDRCAVPSVLLGEADRAAVAAVLAAHGPAGAAAGSARAARTVGP</sequence>
<reference evidence="4 5" key="1">
    <citation type="submission" date="2024-09" db="EMBL/GenBank/DDBJ databases">
        <authorList>
            <person name="Sun Q."/>
            <person name="Mori K."/>
        </authorList>
    </citation>
    <scope>NUCLEOTIDE SEQUENCE [LARGE SCALE GENOMIC DNA]</scope>
    <source>
        <strain evidence="4 5">CICC 10874</strain>
    </source>
</reference>
<dbReference type="PRINTS" id="PR00146">
    <property type="entry name" value="DHPICSNTHASE"/>
</dbReference>
<dbReference type="InterPro" id="IPR002220">
    <property type="entry name" value="DapA-like"/>
</dbReference>
<dbReference type="EMBL" id="JBHLSV010000004">
    <property type="protein sequence ID" value="MFC0673283.1"/>
    <property type="molecule type" value="Genomic_DNA"/>
</dbReference>
<evidence type="ECO:0000313" key="5">
    <source>
        <dbReference type="Proteomes" id="UP001589793"/>
    </source>
</evidence>
<dbReference type="SMART" id="SM01130">
    <property type="entry name" value="DHDPS"/>
    <property type="match status" value="1"/>
</dbReference>
<dbReference type="SUPFAM" id="SSF51569">
    <property type="entry name" value="Aldolase"/>
    <property type="match status" value="1"/>
</dbReference>
<dbReference type="PANTHER" id="PTHR12128">
    <property type="entry name" value="DIHYDRODIPICOLINATE SYNTHASE"/>
    <property type="match status" value="1"/>
</dbReference>
<dbReference type="Pfam" id="PF00701">
    <property type="entry name" value="DHDPS"/>
    <property type="match status" value="1"/>
</dbReference>
<dbReference type="Gene3D" id="3.20.20.70">
    <property type="entry name" value="Aldolase class I"/>
    <property type="match status" value="1"/>
</dbReference>
<evidence type="ECO:0000256" key="1">
    <source>
        <dbReference type="ARBA" id="ARBA00007592"/>
    </source>
</evidence>